<sequence>MSRSSARLRSRPSPPGPLLTPFSSDYMIPPLTPISLSPHGKRKYTTPPFDNRNEPRRLLSPFREQTRSQNLDPEHESIWSAAVASLKDHLHFIQNWQPPQLPTADVCHPGAYIGIFLPRLLLIIIILLVYALYKLLQHALVYPLAEILFHLSPYLGYLIAAALLLATGLAFSTLTRHCAHTIRTALHLVIILYLLPSLLGVDGATLPALLKAALRWTWDMNALGAETARRLYFSLWAPPSPFHVRP</sequence>
<protein>
    <submittedName>
        <fullName evidence="1">Uncharacterized protein</fullName>
    </submittedName>
</protein>
<evidence type="ECO:0000313" key="2">
    <source>
        <dbReference type="Proteomes" id="UP001165186"/>
    </source>
</evidence>
<organism evidence="1 2">
    <name type="scientific">Neofusicoccum parvum</name>
    <dbReference type="NCBI Taxonomy" id="310453"/>
    <lineage>
        <taxon>Eukaryota</taxon>
        <taxon>Fungi</taxon>
        <taxon>Dikarya</taxon>
        <taxon>Ascomycota</taxon>
        <taxon>Pezizomycotina</taxon>
        <taxon>Dothideomycetes</taxon>
        <taxon>Dothideomycetes incertae sedis</taxon>
        <taxon>Botryosphaeriales</taxon>
        <taxon>Botryosphaeriaceae</taxon>
        <taxon>Neofusicoccum</taxon>
    </lineage>
</organism>
<dbReference type="EMBL" id="BSXG01000064">
    <property type="protein sequence ID" value="GME33369.1"/>
    <property type="molecule type" value="Genomic_DNA"/>
</dbReference>
<name>A0ACB5SC68_9PEZI</name>
<evidence type="ECO:0000313" key="1">
    <source>
        <dbReference type="EMBL" id="GME33369.1"/>
    </source>
</evidence>
<dbReference type="Proteomes" id="UP001165186">
    <property type="component" value="Unassembled WGS sequence"/>
</dbReference>
<reference evidence="1" key="1">
    <citation type="submission" date="2024-09" db="EMBL/GenBank/DDBJ databases">
        <title>Draft Genome Sequences of Neofusicoccum parvum.</title>
        <authorList>
            <person name="Ashida A."/>
            <person name="Camagna M."/>
            <person name="Tanaka A."/>
            <person name="Takemoto D."/>
        </authorList>
    </citation>
    <scope>NUCLEOTIDE SEQUENCE</scope>
    <source>
        <strain evidence="1">PPO83</strain>
    </source>
</reference>
<comment type="caution">
    <text evidence="1">The sequence shown here is derived from an EMBL/GenBank/DDBJ whole genome shotgun (WGS) entry which is preliminary data.</text>
</comment>
<accession>A0ACB5SC68</accession>
<gene>
    <name evidence="1" type="primary">g353</name>
    <name evidence="1" type="ORF">NpPPO83_00000353</name>
</gene>
<keyword evidence="2" id="KW-1185">Reference proteome</keyword>
<proteinExistence type="predicted"/>